<dbReference type="Pfam" id="PF16076">
    <property type="entry name" value="Acyltransf_C"/>
    <property type="match status" value="1"/>
</dbReference>
<evidence type="ECO:0000313" key="7">
    <source>
        <dbReference type="Proteomes" id="UP001431783"/>
    </source>
</evidence>
<keyword evidence="7" id="KW-1185">Reference proteome</keyword>
<dbReference type="Pfam" id="PF01553">
    <property type="entry name" value="Acyltransferase"/>
    <property type="match status" value="1"/>
</dbReference>
<dbReference type="PANTHER" id="PTHR10983">
    <property type="entry name" value="1-ACYLGLYCEROL-3-PHOSPHATE ACYLTRANSFERASE-RELATED"/>
    <property type="match status" value="1"/>
</dbReference>
<keyword evidence="4" id="KW-0812">Transmembrane</keyword>
<feature type="domain" description="Phospholipid/glycerol acyltransferase" evidence="5">
    <location>
        <begin position="95"/>
        <end position="219"/>
    </location>
</feature>
<dbReference type="CDD" id="cd07990">
    <property type="entry name" value="LPLAT_LCLAT1-like"/>
    <property type="match status" value="1"/>
</dbReference>
<dbReference type="AlphaFoldDB" id="A0AAW1V1K3"/>
<dbReference type="Proteomes" id="UP001431783">
    <property type="component" value="Unassembled WGS sequence"/>
</dbReference>
<gene>
    <name evidence="6" type="ORF">WA026_019232</name>
</gene>
<protein>
    <recommendedName>
        <fullName evidence="5">Phospholipid/glycerol acyltransferase domain-containing protein</fullName>
    </recommendedName>
</protein>
<keyword evidence="3" id="KW-0012">Acyltransferase</keyword>
<feature type="transmembrane region" description="Helical" evidence="4">
    <location>
        <begin position="55"/>
        <end position="75"/>
    </location>
</feature>
<dbReference type="PANTHER" id="PTHR10983:SF2">
    <property type="entry name" value="ACYL-COA:LYSOPHOSPHATIDYLGLYCEROL ACYLTRANSFERASE 1"/>
    <property type="match status" value="1"/>
</dbReference>
<dbReference type="GO" id="GO:0005783">
    <property type="term" value="C:endoplasmic reticulum"/>
    <property type="evidence" value="ECO:0007669"/>
    <property type="project" value="TreeGrafter"/>
</dbReference>
<dbReference type="SMART" id="SM00563">
    <property type="entry name" value="PlsC"/>
    <property type="match status" value="1"/>
</dbReference>
<feature type="transmembrane region" description="Helical" evidence="4">
    <location>
        <begin position="339"/>
        <end position="363"/>
    </location>
</feature>
<evidence type="ECO:0000256" key="3">
    <source>
        <dbReference type="ARBA" id="ARBA00023315"/>
    </source>
</evidence>
<dbReference type="InterPro" id="IPR002123">
    <property type="entry name" value="Plipid/glycerol_acylTrfase"/>
</dbReference>
<accession>A0AAW1V1K3</accession>
<comment type="similarity">
    <text evidence="1">Belongs to the 1-acyl-sn-glycerol-3-phosphate acyltransferase family.</text>
</comment>
<evidence type="ECO:0000256" key="2">
    <source>
        <dbReference type="ARBA" id="ARBA00022679"/>
    </source>
</evidence>
<dbReference type="SUPFAM" id="SSF69593">
    <property type="entry name" value="Glycerol-3-phosphate (1)-acyltransferase"/>
    <property type="match status" value="1"/>
</dbReference>
<evidence type="ECO:0000256" key="1">
    <source>
        <dbReference type="ARBA" id="ARBA00008655"/>
    </source>
</evidence>
<sequence>MDKMCSLVRNLYLVPKGIFRLCFILLNNVYCIGTYTIWMLMLYPLRRLGYQDMYYKIEGILFHWMLAMVAMWSWWAGYEVMEAGDDITECLDDRTLVIANHQSTGDVPLLMATFNTRKQILPNIMWIMDSVFKYTNFGIVSVMHQDFFIMSGRKLREKSLLSLSSHIHKCYLPLKRKWLILFPEGGFLRKRKATSQKYALKNNLPHLEYVTVPRVGALHTIMECLNPKKAAANNNSTIDEISVQKLEWILDITIAYPKGNPINLGEIVFGHRPPCKILMYYRLYPLSKVPQESDSLSKWLLDRWIEKEKMLETFYETGEFPLDENSNVPTPVVQDPVRFLFLHLFFIASTYFHIQMFAAAYHYCSYLIY</sequence>
<dbReference type="GO" id="GO:0016746">
    <property type="term" value="F:acyltransferase activity"/>
    <property type="evidence" value="ECO:0007669"/>
    <property type="project" value="UniProtKB-KW"/>
</dbReference>
<reference evidence="6 7" key="1">
    <citation type="submission" date="2023-03" db="EMBL/GenBank/DDBJ databases">
        <title>Genome insight into feeding habits of ladybird beetles.</title>
        <authorList>
            <person name="Li H.-S."/>
            <person name="Huang Y.-H."/>
            <person name="Pang H."/>
        </authorList>
    </citation>
    <scope>NUCLEOTIDE SEQUENCE [LARGE SCALE GENOMIC DNA]</scope>
    <source>
        <strain evidence="6">SYSU_2023b</strain>
        <tissue evidence="6">Whole body</tissue>
    </source>
</reference>
<dbReference type="GO" id="GO:0036149">
    <property type="term" value="P:phosphatidylinositol acyl-chain remodeling"/>
    <property type="evidence" value="ECO:0007669"/>
    <property type="project" value="TreeGrafter"/>
</dbReference>
<dbReference type="EMBL" id="JARQZJ010000103">
    <property type="protein sequence ID" value="KAK9886974.1"/>
    <property type="molecule type" value="Genomic_DNA"/>
</dbReference>
<evidence type="ECO:0000259" key="5">
    <source>
        <dbReference type="SMART" id="SM00563"/>
    </source>
</evidence>
<keyword evidence="4" id="KW-1133">Transmembrane helix</keyword>
<comment type="caution">
    <text evidence="6">The sequence shown here is derived from an EMBL/GenBank/DDBJ whole genome shotgun (WGS) entry which is preliminary data.</text>
</comment>
<evidence type="ECO:0000256" key="4">
    <source>
        <dbReference type="SAM" id="Phobius"/>
    </source>
</evidence>
<organism evidence="6 7">
    <name type="scientific">Henosepilachna vigintioctopunctata</name>
    <dbReference type="NCBI Taxonomy" id="420089"/>
    <lineage>
        <taxon>Eukaryota</taxon>
        <taxon>Metazoa</taxon>
        <taxon>Ecdysozoa</taxon>
        <taxon>Arthropoda</taxon>
        <taxon>Hexapoda</taxon>
        <taxon>Insecta</taxon>
        <taxon>Pterygota</taxon>
        <taxon>Neoptera</taxon>
        <taxon>Endopterygota</taxon>
        <taxon>Coleoptera</taxon>
        <taxon>Polyphaga</taxon>
        <taxon>Cucujiformia</taxon>
        <taxon>Coccinelloidea</taxon>
        <taxon>Coccinellidae</taxon>
        <taxon>Epilachninae</taxon>
        <taxon>Epilachnini</taxon>
        <taxon>Henosepilachna</taxon>
    </lineage>
</organism>
<keyword evidence="2" id="KW-0808">Transferase</keyword>
<name>A0AAW1V1K3_9CUCU</name>
<evidence type="ECO:0000313" key="6">
    <source>
        <dbReference type="EMBL" id="KAK9886974.1"/>
    </source>
</evidence>
<proteinExistence type="inferred from homology"/>
<keyword evidence="4" id="KW-0472">Membrane</keyword>
<dbReference type="InterPro" id="IPR032098">
    <property type="entry name" value="Acyltransf_C"/>
</dbReference>
<feature type="transmembrane region" description="Helical" evidence="4">
    <location>
        <begin position="18"/>
        <end position="43"/>
    </location>
</feature>